<evidence type="ECO:0000313" key="3">
    <source>
        <dbReference type="EMBL" id="KIJ38233.1"/>
    </source>
</evidence>
<dbReference type="Proteomes" id="UP000054279">
    <property type="component" value="Unassembled WGS sequence"/>
</dbReference>
<protein>
    <recommendedName>
        <fullName evidence="2">Nephrocystin 3-like N-terminal domain-containing protein</fullName>
    </recommendedName>
</protein>
<accession>A0A0C9U5G8</accession>
<dbReference type="HOGENOM" id="CLU_000288_34_23_1"/>
<reference evidence="3 4" key="1">
    <citation type="submission" date="2014-06" db="EMBL/GenBank/DDBJ databases">
        <title>Evolutionary Origins and Diversification of the Mycorrhizal Mutualists.</title>
        <authorList>
            <consortium name="DOE Joint Genome Institute"/>
            <consortium name="Mycorrhizal Genomics Consortium"/>
            <person name="Kohler A."/>
            <person name="Kuo A."/>
            <person name="Nagy L.G."/>
            <person name="Floudas D."/>
            <person name="Copeland A."/>
            <person name="Barry K.W."/>
            <person name="Cichocki N."/>
            <person name="Veneault-Fourrey C."/>
            <person name="LaButti K."/>
            <person name="Lindquist E.A."/>
            <person name="Lipzen A."/>
            <person name="Lundell T."/>
            <person name="Morin E."/>
            <person name="Murat C."/>
            <person name="Riley R."/>
            <person name="Ohm R."/>
            <person name="Sun H."/>
            <person name="Tunlid A."/>
            <person name="Henrissat B."/>
            <person name="Grigoriev I.V."/>
            <person name="Hibbett D.S."/>
            <person name="Martin F."/>
        </authorList>
    </citation>
    <scope>NUCLEOTIDE SEQUENCE [LARGE SCALE GENOMIC DNA]</scope>
    <source>
        <strain evidence="3 4">SS14</strain>
    </source>
</reference>
<proteinExistence type="predicted"/>
<dbReference type="AlphaFoldDB" id="A0A0C9U5G8"/>
<dbReference type="Gene3D" id="3.40.50.300">
    <property type="entry name" value="P-loop containing nucleotide triphosphate hydrolases"/>
    <property type="match status" value="1"/>
</dbReference>
<organism evidence="3 4">
    <name type="scientific">Sphaerobolus stellatus (strain SS14)</name>
    <dbReference type="NCBI Taxonomy" id="990650"/>
    <lineage>
        <taxon>Eukaryota</taxon>
        <taxon>Fungi</taxon>
        <taxon>Dikarya</taxon>
        <taxon>Basidiomycota</taxon>
        <taxon>Agaricomycotina</taxon>
        <taxon>Agaricomycetes</taxon>
        <taxon>Phallomycetidae</taxon>
        <taxon>Geastrales</taxon>
        <taxon>Sphaerobolaceae</taxon>
        <taxon>Sphaerobolus</taxon>
    </lineage>
</organism>
<dbReference type="Pfam" id="PF24883">
    <property type="entry name" value="NPHP3_N"/>
    <property type="match status" value="1"/>
</dbReference>
<dbReference type="PANTHER" id="PTHR10039">
    <property type="entry name" value="AMELOGENIN"/>
    <property type="match status" value="1"/>
</dbReference>
<feature type="domain" description="Nephrocystin 3-like N-terminal" evidence="2">
    <location>
        <begin position="184"/>
        <end position="347"/>
    </location>
</feature>
<dbReference type="OrthoDB" id="3036502at2759"/>
<name>A0A0C9U5G8_SPHS4</name>
<dbReference type="SUPFAM" id="SSF52540">
    <property type="entry name" value="P-loop containing nucleoside triphosphate hydrolases"/>
    <property type="match status" value="1"/>
</dbReference>
<keyword evidence="1" id="KW-0677">Repeat</keyword>
<sequence>MDPLSITAATVGFLGTLNTLRDIVWKIVKSGKEQKKAIEELNGQIQYFDRLLSDFESIIREVPYVPGNFSQDYSMLETSLQTCHAQVQEFVDKLKPPVSRWTFEGIIQRLKWPVEDEERNKLVDLVDRYKSSIHLELTMKQSRDMQATAICVQEELYHEKILKWLDVVDVNSNFDKAREKCHPGTGQWFLQSKAFEQFKCDVGKCLWLHGIPGCGKTIIAGSTISALMNYVECKPRTGLAYFFSYTDKAKQNAFNMLSCVAAQLCQRITKIPPRVVTPYDNNKLARPPLSAVLEIITHLAWCFHQTYIVLDALDEIEAEERASLLKALCEIIANTRRCNINVLMTSRRETYLVDGFHSLSLDEISLTSSKVDEDIARYVTEIVEEEPKLSRWSVELKTEMVQTLREKANGMFRWVECQIESLKNCRRAYDVKKMLGSLPKTLDDTYKRILLAVKEDDRVYVARLLAWVVFTPRSLRLEVLAEAIVFEPDISELDPDRRFIDPKDILGFCGNIFNCFHQDCKRWSCDCPDDHSLGGLHLTLSHYSVQEYLLSERMKSNADFSTYVSILENGPSYIMDVYLKYFRMATLGSDPLPPWHTAGSDCSCVYRYPILQHSLRSIEDGISAGGSLMDEQKRQIFEEQFAQTICESFSVIQHLRPDAWNPLAYLAAKGSVHGVKLCIMRGWNVNILNIFNDNLETPLSHAIIEGNDERSE</sequence>
<evidence type="ECO:0000313" key="4">
    <source>
        <dbReference type="Proteomes" id="UP000054279"/>
    </source>
</evidence>
<dbReference type="InterPro" id="IPR027417">
    <property type="entry name" value="P-loop_NTPase"/>
</dbReference>
<dbReference type="EMBL" id="KN837162">
    <property type="protein sequence ID" value="KIJ38233.1"/>
    <property type="molecule type" value="Genomic_DNA"/>
</dbReference>
<gene>
    <name evidence="3" type="ORF">M422DRAFT_259141</name>
</gene>
<evidence type="ECO:0000259" key="2">
    <source>
        <dbReference type="Pfam" id="PF24883"/>
    </source>
</evidence>
<dbReference type="InterPro" id="IPR056884">
    <property type="entry name" value="NPHP3-like_N"/>
</dbReference>
<keyword evidence="4" id="KW-1185">Reference proteome</keyword>
<dbReference type="PANTHER" id="PTHR10039:SF16">
    <property type="entry name" value="GPI INOSITOL-DEACYLASE"/>
    <property type="match status" value="1"/>
</dbReference>
<evidence type="ECO:0000256" key="1">
    <source>
        <dbReference type="ARBA" id="ARBA00022737"/>
    </source>
</evidence>